<feature type="region of interest" description="Disordered" evidence="1">
    <location>
        <begin position="1"/>
        <end position="28"/>
    </location>
</feature>
<dbReference type="Proteomes" id="UP000030645">
    <property type="component" value="Unassembled WGS sequence"/>
</dbReference>
<gene>
    <name evidence="2" type="ORF">L484_016380</name>
</gene>
<proteinExistence type="predicted"/>
<evidence type="ECO:0000313" key="3">
    <source>
        <dbReference type="Proteomes" id="UP000030645"/>
    </source>
</evidence>
<reference evidence="3" key="1">
    <citation type="submission" date="2013-01" db="EMBL/GenBank/DDBJ databases">
        <title>Draft Genome Sequence of a Mulberry Tree, Morus notabilis C.K. Schneid.</title>
        <authorList>
            <person name="He N."/>
            <person name="Zhao S."/>
        </authorList>
    </citation>
    <scope>NUCLEOTIDE SEQUENCE</scope>
</reference>
<dbReference type="EMBL" id="KE345299">
    <property type="protein sequence ID" value="EXB99404.1"/>
    <property type="molecule type" value="Genomic_DNA"/>
</dbReference>
<organism evidence="2 3">
    <name type="scientific">Morus notabilis</name>
    <dbReference type="NCBI Taxonomy" id="981085"/>
    <lineage>
        <taxon>Eukaryota</taxon>
        <taxon>Viridiplantae</taxon>
        <taxon>Streptophyta</taxon>
        <taxon>Embryophyta</taxon>
        <taxon>Tracheophyta</taxon>
        <taxon>Spermatophyta</taxon>
        <taxon>Magnoliopsida</taxon>
        <taxon>eudicotyledons</taxon>
        <taxon>Gunneridae</taxon>
        <taxon>Pentapetalae</taxon>
        <taxon>rosids</taxon>
        <taxon>fabids</taxon>
        <taxon>Rosales</taxon>
        <taxon>Moraceae</taxon>
        <taxon>Moreae</taxon>
        <taxon>Morus</taxon>
    </lineage>
</organism>
<feature type="compositionally biased region" description="Basic and acidic residues" evidence="1">
    <location>
        <begin position="10"/>
        <end position="24"/>
    </location>
</feature>
<name>W9SCJ4_9ROSA</name>
<evidence type="ECO:0000313" key="2">
    <source>
        <dbReference type="EMBL" id="EXB99404.1"/>
    </source>
</evidence>
<evidence type="ECO:0000256" key="1">
    <source>
        <dbReference type="SAM" id="MobiDB-lite"/>
    </source>
</evidence>
<protein>
    <submittedName>
        <fullName evidence="2">Uncharacterized protein</fullName>
    </submittedName>
</protein>
<accession>W9SCJ4</accession>
<dbReference type="AlphaFoldDB" id="W9SCJ4"/>
<keyword evidence="3" id="KW-1185">Reference proteome</keyword>
<sequence length="74" mass="8013">MRCAKTNNTRRIEVERGESKDLRHSSNSGAAIPATVSVAAAVSVTVAVSPLSPPPSPPLRLEFQSDCCWLRVFF</sequence>